<evidence type="ECO:0000313" key="4">
    <source>
        <dbReference type="EMBL" id="CAK8697380.1"/>
    </source>
</evidence>
<feature type="domain" description="C-type lectin" evidence="3">
    <location>
        <begin position="10"/>
        <end position="133"/>
    </location>
</feature>
<keyword evidence="2" id="KW-0472">Membrane</keyword>
<protein>
    <recommendedName>
        <fullName evidence="3">C-type lectin domain-containing protein</fullName>
    </recommendedName>
</protein>
<dbReference type="InterPro" id="IPR016187">
    <property type="entry name" value="CTDL_fold"/>
</dbReference>
<feature type="region of interest" description="Disordered" evidence="1">
    <location>
        <begin position="294"/>
        <end position="315"/>
    </location>
</feature>
<dbReference type="InterPro" id="IPR001304">
    <property type="entry name" value="C-type_lectin-like"/>
</dbReference>
<keyword evidence="2" id="KW-1133">Transmembrane helix</keyword>
<dbReference type="PROSITE" id="PS50041">
    <property type="entry name" value="C_TYPE_LECTIN_2"/>
    <property type="match status" value="1"/>
</dbReference>
<dbReference type="Proteomes" id="UP001642483">
    <property type="component" value="Unassembled WGS sequence"/>
</dbReference>
<dbReference type="SMART" id="SM00034">
    <property type="entry name" value="CLECT"/>
    <property type="match status" value="1"/>
</dbReference>
<dbReference type="Pfam" id="PF00059">
    <property type="entry name" value="Lectin_C"/>
    <property type="match status" value="1"/>
</dbReference>
<dbReference type="SUPFAM" id="SSF56436">
    <property type="entry name" value="C-type lectin-like"/>
    <property type="match status" value="1"/>
</dbReference>
<accession>A0ABP0H4C9</accession>
<evidence type="ECO:0000313" key="5">
    <source>
        <dbReference type="Proteomes" id="UP001642483"/>
    </source>
</evidence>
<reference evidence="4 5" key="1">
    <citation type="submission" date="2024-02" db="EMBL/GenBank/DDBJ databases">
        <authorList>
            <person name="Daric V."/>
            <person name="Darras S."/>
        </authorList>
    </citation>
    <scope>NUCLEOTIDE SEQUENCE [LARGE SCALE GENOMIC DNA]</scope>
</reference>
<keyword evidence="5" id="KW-1185">Reference proteome</keyword>
<dbReference type="InterPro" id="IPR016186">
    <property type="entry name" value="C-type_lectin-like/link_sf"/>
</dbReference>
<sequence>MEDGIKEFTSQSTKFIYHRNNKNFSDGNIRCKKNHNGSLAIIKDQETLDAVVRNWPTDIQSDYYLIGLERREHSVNYTWIDGTQFVGRAGLRVKNRSNKGCAAVALYLPVAGQNVIPKLYEQSCEAQIPYLCAKNLTVNSPADNSRPGGNSANPVNVTLVATVAALSFLLLICLTVVTILLARRKKLSKNKPEWPNDANSPDPGPYAVQYHNTLTYDNEAAQYAAIDEVNDGNQPNVEAAYAATNIIETLPAVPPPVTEPYAQVLKNKNQATPGTVKELSFSKHSHDYATVEGDSAYSLPAETKPDKESSGTLYSEVKQTTDLYSVPIKKVNR</sequence>
<comment type="caution">
    <text evidence="4">The sequence shown here is derived from an EMBL/GenBank/DDBJ whole genome shotgun (WGS) entry which is preliminary data.</text>
</comment>
<evidence type="ECO:0000259" key="3">
    <source>
        <dbReference type="PROSITE" id="PS50041"/>
    </source>
</evidence>
<keyword evidence="2" id="KW-0812">Transmembrane</keyword>
<dbReference type="Gene3D" id="3.10.100.10">
    <property type="entry name" value="Mannose-Binding Protein A, subunit A"/>
    <property type="match status" value="1"/>
</dbReference>
<dbReference type="CDD" id="cd00037">
    <property type="entry name" value="CLECT"/>
    <property type="match status" value="1"/>
</dbReference>
<dbReference type="EMBL" id="CAWYQH010000163">
    <property type="protein sequence ID" value="CAK8697380.1"/>
    <property type="molecule type" value="Genomic_DNA"/>
</dbReference>
<feature type="transmembrane region" description="Helical" evidence="2">
    <location>
        <begin position="159"/>
        <end position="182"/>
    </location>
</feature>
<proteinExistence type="predicted"/>
<organism evidence="4 5">
    <name type="scientific">Clavelina lepadiformis</name>
    <name type="common">Light-bulb sea squirt</name>
    <name type="synonym">Ascidia lepadiformis</name>
    <dbReference type="NCBI Taxonomy" id="159417"/>
    <lineage>
        <taxon>Eukaryota</taxon>
        <taxon>Metazoa</taxon>
        <taxon>Chordata</taxon>
        <taxon>Tunicata</taxon>
        <taxon>Ascidiacea</taxon>
        <taxon>Aplousobranchia</taxon>
        <taxon>Clavelinidae</taxon>
        <taxon>Clavelina</taxon>
    </lineage>
</organism>
<evidence type="ECO:0000256" key="1">
    <source>
        <dbReference type="SAM" id="MobiDB-lite"/>
    </source>
</evidence>
<gene>
    <name evidence="4" type="ORF">CVLEPA_LOCUS30622</name>
</gene>
<name>A0ABP0H4C9_CLALP</name>
<evidence type="ECO:0000256" key="2">
    <source>
        <dbReference type="SAM" id="Phobius"/>
    </source>
</evidence>